<dbReference type="RefSeq" id="WP_064440690.1">
    <property type="nucleotide sequence ID" value="NZ_BDDI01000009.1"/>
</dbReference>
<dbReference type="Proteomes" id="UP000567922">
    <property type="component" value="Unassembled WGS sequence"/>
</dbReference>
<evidence type="ECO:0000259" key="1">
    <source>
        <dbReference type="Pfam" id="PF03435"/>
    </source>
</evidence>
<feature type="domain" description="Saccharopine dehydrogenase NADP binding" evidence="1">
    <location>
        <begin position="5"/>
        <end position="125"/>
    </location>
</feature>
<organism evidence="2 3">
    <name type="scientific">Hoyosella altamirensis</name>
    <dbReference type="NCBI Taxonomy" id="616997"/>
    <lineage>
        <taxon>Bacteria</taxon>
        <taxon>Bacillati</taxon>
        <taxon>Actinomycetota</taxon>
        <taxon>Actinomycetes</taxon>
        <taxon>Mycobacteriales</taxon>
        <taxon>Hoyosellaceae</taxon>
        <taxon>Hoyosella</taxon>
    </lineage>
</organism>
<protein>
    <submittedName>
        <fullName evidence="2">Short subunit dehydrogenase-like uncharacterized protein</fullName>
    </submittedName>
</protein>
<sequence length="381" mass="40499">MTRRILLFGATGYTGGLVARALLERGEVPVLVGRDRAALDRRAAEIRPSDPPYTMVLDVHDVGTLRRTISADDVIVTTVGPFHSHGRTVAEAAAEAGASYIDAAGEPPFIRWTFEKLGTRAANRGARILPGFGHEYVTGQLAGAWALERAAEMGVPHRLEIGYFSTGGSLCSLSRGTIASLAGSSLERSYTYRNGIRAERPGARSGSFRIGGRKYSGFSLGTTEHLTLPEVSPSLQELDVYLGWFGKASPLLASASLAGPLIRRLPGAKRVVSTVGARLGGFGKDGPESHERDRSGVLVSARVFSKTKHKLSEITLAGPNGYELTASLMAWAATVESHASTRSVHRRTGVLGAIQAYGLGVVRDTCLHLGVREVEPAVVST</sequence>
<dbReference type="InterPro" id="IPR005097">
    <property type="entry name" value="Sacchrp_dh_NADP-bd"/>
</dbReference>
<dbReference type="SUPFAM" id="SSF51735">
    <property type="entry name" value="NAD(P)-binding Rossmann-fold domains"/>
    <property type="match status" value="1"/>
</dbReference>
<dbReference type="OrthoDB" id="9774199at2"/>
<evidence type="ECO:0000313" key="2">
    <source>
        <dbReference type="EMBL" id="MBB3035684.1"/>
    </source>
</evidence>
<dbReference type="EMBL" id="JACHWS010000001">
    <property type="protein sequence ID" value="MBB3035684.1"/>
    <property type="molecule type" value="Genomic_DNA"/>
</dbReference>
<keyword evidence="3" id="KW-1185">Reference proteome</keyword>
<accession>A0A839RHK1</accession>
<dbReference type="PANTHER" id="PTHR43781:SF1">
    <property type="entry name" value="SACCHAROPINE DEHYDROGENASE"/>
    <property type="match status" value="1"/>
</dbReference>
<evidence type="ECO:0000313" key="3">
    <source>
        <dbReference type="Proteomes" id="UP000567922"/>
    </source>
</evidence>
<dbReference type="Gene3D" id="3.40.50.720">
    <property type="entry name" value="NAD(P)-binding Rossmann-like Domain"/>
    <property type="match status" value="1"/>
</dbReference>
<name>A0A839RHK1_9ACTN</name>
<comment type="caution">
    <text evidence="2">The sequence shown here is derived from an EMBL/GenBank/DDBJ whole genome shotgun (WGS) entry which is preliminary data.</text>
</comment>
<proteinExistence type="predicted"/>
<dbReference type="PANTHER" id="PTHR43781">
    <property type="entry name" value="SACCHAROPINE DEHYDROGENASE"/>
    <property type="match status" value="1"/>
</dbReference>
<dbReference type="Pfam" id="PF03435">
    <property type="entry name" value="Sacchrp_dh_NADP"/>
    <property type="match status" value="1"/>
</dbReference>
<reference evidence="2 3" key="1">
    <citation type="submission" date="2020-08" db="EMBL/GenBank/DDBJ databases">
        <title>Sequencing the genomes of 1000 actinobacteria strains.</title>
        <authorList>
            <person name="Klenk H.-P."/>
        </authorList>
    </citation>
    <scope>NUCLEOTIDE SEQUENCE [LARGE SCALE GENOMIC DNA]</scope>
    <source>
        <strain evidence="2 3">DSM 45258</strain>
    </source>
</reference>
<dbReference type="AlphaFoldDB" id="A0A839RHK1"/>
<dbReference type="InterPro" id="IPR036291">
    <property type="entry name" value="NAD(P)-bd_dom_sf"/>
</dbReference>
<gene>
    <name evidence="2" type="ORF">FHU29_000118</name>
</gene>